<dbReference type="PANTHER" id="PTHR12403">
    <property type="entry name" value="TRAFFICKING PROTEIN PARTICLE COMPLEX SUBUNIT 2"/>
    <property type="match status" value="1"/>
</dbReference>
<dbReference type="InParanoid" id="C0NMG4"/>
<evidence type="ECO:0000313" key="1">
    <source>
        <dbReference type="EMBL" id="EEH07815.1"/>
    </source>
</evidence>
<dbReference type="Pfam" id="PF04628">
    <property type="entry name" value="Sedlin_N"/>
    <property type="match status" value="1"/>
</dbReference>
<sequence length="188" mass="21015">MGNPSIACIGIIGKLDNPLHISIFPPHEESRLELSLLLNSCLDLFEIRRKHTAVDQGLGLLHAFDERFAAYGWLTNTDVKLLIIVDMDGRVTSDIDKKRVQPLAGLRDADLKPAFRTIQTTYIKLLQNPFYKAHDATPVGRAPMCVPESFKTANSRFIQEIEEIGKCWNVGMTGVLVSGTMNFTFDLI</sequence>
<dbReference type="InterPro" id="IPR006722">
    <property type="entry name" value="Sedlin"/>
</dbReference>
<dbReference type="GO" id="GO:0006888">
    <property type="term" value="P:endoplasmic reticulum to Golgi vesicle-mediated transport"/>
    <property type="evidence" value="ECO:0007669"/>
    <property type="project" value="InterPro"/>
</dbReference>
<dbReference type="GO" id="GO:0005737">
    <property type="term" value="C:cytoplasm"/>
    <property type="evidence" value="ECO:0007669"/>
    <property type="project" value="GOC"/>
</dbReference>
<dbReference type="Gene3D" id="3.30.450.70">
    <property type="match status" value="1"/>
</dbReference>
<reference evidence="1" key="1">
    <citation type="submission" date="2009-02" db="EMBL/GenBank/DDBJ databases">
        <title>The Genome Sequence of Ajellomyces capsulatus strain G186AR.</title>
        <authorList>
            <consortium name="The Broad Institute Genome Sequencing Platform"/>
            <person name="Champion M."/>
            <person name="Cuomo C."/>
            <person name="Ma L.-J."/>
            <person name="Henn M.R."/>
            <person name="Sil A."/>
            <person name="Goldman B."/>
            <person name="Young S.K."/>
            <person name="Kodira C.D."/>
            <person name="Zeng Q."/>
            <person name="Koehrsen M."/>
            <person name="Alvarado L."/>
            <person name="Berlin A."/>
            <person name="Borenstein D."/>
            <person name="Chen Z."/>
            <person name="Engels R."/>
            <person name="Freedman E."/>
            <person name="Gellesch M."/>
            <person name="Goldberg J."/>
            <person name="Griggs A."/>
            <person name="Gujja S."/>
            <person name="Heiman D."/>
            <person name="Hepburn T."/>
            <person name="Howarth C."/>
            <person name="Jen D."/>
            <person name="Larson L."/>
            <person name="Lewis B."/>
            <person name="Mehta T."/>
            <person name="Park D."/>
            <person name="Pearson M."/>
            <person name="Roberts A."/>
            <person name="Saif S."/>
            <person name="Shea T."/>
            <person name="Shenoy N."/>
            <person name="Sisk P."/>
            <person name="Stolte C."/>
            <person name="Sykes S."/>
            <person name="Walk T."/>
            <person name="White J."/>
            <person name="Yandava C."/>
            <person name="Klein B."/>
            <person name="McEwen J.G."/>
            <person name="Puccia R."/>
            <person name="Goldman G.H."/>
            <person name="Felipe M.S."/>
            <person name="Nino-Vega G."/>
            <person name="San-Blas G."/>
            <person name="Taylor J."/>
            <person name="Mendoza L."/>
            <person name="Galagan J."/>
            <person name="Nusbaum C."/>
            <person name="Birren B."/>
        </authorList>
    </citation>
    <scope>NUCLEOTIDE SEQUENCE</scope>
    <source>
        <strain evidence="1">G186AR</strain>
    </source>
</reference>
<dbReference type="InterPro" id="IPR011012">
    <property type="entry name" value="Longin-like_dom_sf"/>
</dbReference>
<dbReference type="AlphaFoldDB" id="C0NMG4"/>
<gene>
    <name evidence="1" type="ORF">HCBG_04694</name>
</gene>
<dbReference type="VEuPathDB" id="FungiDB:I7I50_11002"/>
<dbReference type="Proteomes" id="UP000001631">
    <property type="component" value="Unassembled WGS sequence"/>
</dbReference>
<protein>
    <recommendedName>
        <fullName evidence="3">Sedlin</fullName>
    </recommendedName>
</protein>
<proteinExistence type="predicted"/>
<evidence type="ECO:0008006" key="3">
    <source>
        <dbReference type="Google" id="ProtNLM"/>
    </source>
</evidence>
<accession>C0NMG4</accession>
<dbReference type="EMBL" id="GG663367">
    <property type="protein sequence ID" value="EEH07815.1"/>
    <property type="molecule type" value="Genomic_DNA"/>
</dbReference>
<dbReference type="SUPFAM" id="SSF64356">
    <property type="entry name" value="SNARE-like"/>
    <property type="match status" value="1"/>
</dbReference>
<dbReference type="STRING" id="447093.C0NMG4"/>
<keyword evidence="2" id="KW-1185">Reference proteome</keyword>
<dbReference type="GeneID" id="69037710"/>
<dbReference type="RefSeq" id="XP_045288296.1">
    <property type="nucleotide sequence ID" value="XM_045431743.1"/>
</dbReference>
<dbReference type="HOGENOM" id="CLU_083394_0_0_1"/>
<evidence type="ECO:0000313" key="2">
    <source>
        <dbReference type="Proteomes" id="UP000001631"/>
    </source>
</evidence>
<name>C0NMG4_AJECG</name>
<organism evidence="1 2">
    <name type="scientific">Ajellomyces capsulatus (strain G186AR / H82 / ATCC MYA-2454 / RMSCC 2432)</name>
    <name type="common">Darling's disease fungus</name>
    <name type="synonym">Histoplasma capsulatum</name>
    <dbReference type="NCBI Taxonomy" id="447093"/>
    <lineage>
        <taxon>Eukaryota</taxon>
        <taxon>Fungi</taxon>
        <taxon>Dikarya</taxon>
        <taxon>Ascomycota</taxon>
        <taxon>Pezizomycotina</taxon>
        <taxon>Eurotiomycetes</taxon>
        <taxon>Eurotiomycetidae</taxon>
        <taxon>Onygenales</taxon>
        <taxon>Ajellomycetaceae</taxon>
        <taxon>Histoplasma</taxon>
    </lineage>
</organism>